<evidence type="ECO:0000256" key="1">
    <source>
        <dbReference type="ARBA" id="ARBA00008889"/>
    </source>
</evidence>
<dbReference type="HAMAP" id="MF_00362">
    <property type="entry name" value="Ribosomal_uL10"/>
    <property type="match status" value="1"/>
</dbReference>
<evidence type="ECO:0000256" key="5">
    <source>
        <dbReference type="HAMAP-Rule" id="MF_00362"/>
    </source>
</evidence>
<dbReference type="GO" id="GO:0006412">
    <property type="term" value="P:translation"/>
    <property type="evidence" value="ECO:0007669"/>
    <property type="project" value="UniProtKB-UniRule"/>
</dbReference>
<gene>
    <name evidence="5" type="primary">rplJ</name>
    <name evidence="6" type="ORF">G5B42_10605</name>
</gene>
<dbReference type="InterPro" id="IPR001790">
    <property type="entry name" value="Ribosomal_uL10"/>
</dbReference>
<keyword evidence="7" id="KW-1185">Reference proteome</keyword>
<proteinExistence type="inferred from homology"/>
<dbReference type="GO" id="GO:0070180">
    <property type="term" value="F:large ribosomal subunit rRNA binding"/>
    <property type="evidence" value="ECO:0007669"/>
    <property type="project" value="UniProtKB-UniRule"/>
</dbReference>
<keyword evidence="5" id="KW-0699">rRNA-binding</keyword>
<evidence type="ECO:0000256" key="2">
    <source>
        <dbReference type="ARBA" id="ARBA00022980"/>
    </source>
</evidence>
<dbReference type="Gene3D" id="3.30.70.1730">
    <property type="match status" value="1"/>
</dbReference>
<comment type="subunit">
    <text evidence="5">Part of the ribosomal stalk of the 50S ribosomal subunit. The N-terminus interacts with L11 and the large rRNA to form the base of the stalk. The C-terminus forms an elongated spine to which L12 dimers bind in a sequential fashion forming a multimeric L10(L12)X complex.</text>
</comment>
<dbReference type="CDD" id="cd05797">
    <property type="entry name" value="Ribosomal_L10"/>
    <property type="match status" value="1"/>
</dbReference>
<dbReference type="Proteomes" id="UP000657177">
    <property type="component" value="Unassembled WGS sequence"/>
</dbReference>
<evidence type="ECO:0000313" key="6">
    <source>
        <dbReference type="EMBL" id="MBA2133981.1"/>
    </source>
</evidence>
<dbReference type="SUPFAM" id="SSF160369">
    <property type="entry name" value="Ribosomal protein L10-like"/>
    <property type="match status" value="1"/>
</dbReference>
<keyword evidence="5" id="KW-0694">RNA-binding</keyword>
<dbReference type="GO" id="GO:0015934">
    <property type="term" value="C:large ribosomal subunit"/>
    <property type="evidence" value="ECO:0007669"/>
    <property type="project" value="InterPro"/>
</dbReference>
<dbReference type="InterPro" id="IPR022973">
    <property type="entry name" value="Ribosomal_uL10_bac"/>
</dbReference>
<dbReference type="PROSITE" id="PS01109">
    <property type="entry name" value="RIBOSOMAL_L10"/>
    <property type="match status" value="1"/>
</dbReference>
<comment type="function">
    <text evidence="5">Forms part of the ribosomal stalk, playing a central role in the interaction of the ribosome with GTP-bound translation factors.</text>
</comment>
<accession>A0A8J6LJK4</accession>
<dbReference type="Pfam" id="PF00466">
    <property type="entry name" value="Ribosomal_L10"/>
    <property type="match status" value="1"/>
</dbReference>
<name>A0A8J6LJK4_9FIRM</name>
<dbReference type="InterPro" id="IPR047865">
    <property type="entry name" value="Ribosomal_uL10_bac_type"/>
</dbReference>
<dbReference type="AlphaFoldDB" id="A0A8J6LJK4"/>
<sequence>MARPEKVAVVDEVYEKLTKAQSVVLVDFRGLTAQEATELRKKLRAAGVELRVAKNTLTRLAAEKANLKELHVYLEGPMALAFGYEDPVSPAKILSEFAKDHKKLELKGGVLEGKVIDQAMVKALAELPSKEVLLGQLAGLLQAPIRNLAYVLSAPIRNMVYVLDAVRQKKGEVA</sequence>
<dbReference type="PANTHER" id="PTHR11560">
    <property type="entry name" value="39S RIBOSOMAL PROTEIN L10, MITOCHONDRIAL"/>
    <property type="match status" value="1"/>
</dbReference>
<keyword evidence="3 5" id="KW-0687">Ribonucleoprotein</keyword>
<evidence type="ECO:0000256" key="3">
    <source>
        <dbReference type="ARBA" id="ARBA00023274"/>
    </source>
</evidence>
<reference evidence="6" key="1">
    <citation type="submission" date="2020-06" db="EMBL/GenBank/DDBJ databases">
        <title>Novel chitinolytic bacterium.</title>
        <authorList>
            <person name="Ungkulpasvich U."/>
            <person name="Kosugi A."/>
            <person name="Uke A."/>
        </authorList>
    </citation>
    <scope>NUCLEOTIDE SEQUENCE</scope>
    <source>
        <strain evidence="6">UUS1-1</strain>
    </source>
</reference>
<dbReference type="Gene3D" id="6.10.250.290">
    <property type="match status" value="1"/>
</dbReference>
<dbReference type="InterPro" id="IPR043141">
    <property type="entry name" value="Ribosomal_uL10-like_sf"/>
</dbReference>
<dbReference type="GO" id="GO:0003735">
    <property type="term" value="F:structural constituent of ribosome"/>
    <property type="evidence" value="ECO:0007669"/>
    <property type="project" value="InterPro"/>
</dbReference>
<dbReference type="RefSeq" id="WP_181340448.1">
    <property type="nucleotide sequence ID" value="NZ_JAAKDE010000032.1"/>
</dbReference>
<dbReference type="EMBL" id="JAAKDE010000032">
    <property type="protein sequence ID" value="MBA2133981.1"/>
    <property type="molecule type" value="Genomic_DNA"/>
</dbReference>
<evidence type="ECO:0000256" key="4">
    <source>
        <dbReference type="ARBA" id="ARBA00035202"/>
    </source>
</evidence>
<evidence type="ECO:0000313" key="7">
    <source>
        <dbReference type="Proteomes" id="UP000657177"/>
    </source>
</evidence>
<dbReference type="InterPro" id="IPR002363">
    <property type="entry name" value="Ribosomal_uL10_CS_bac"/>
</dbReference>
<comment type="similarity">
    <text evidence="1 5">Belongs to the universal ribosomal protein uL10 family.</text>
</comment>
<organism evidence="6 7">
    <name type="scientific">Capillibacterium thermochitinicola</name>
    <dbReference type="NCBI Taxonomy" id="2699427"/>
    <lineage>
        <taxon>Bacteria</taxon>
        <taxon>Bacillati</taxon>
        <taxon>Bacillota</taxon>
        <taxon>Capillibacterium</taxon>
    </lineage>
</organism>
<comment type="caution">
    <text evidence="6">The sequence shown here is derived from an EMBL/GenBank/DDBJ whole genome shotgun (WGS) entry which is preliminary data.</text>
</comment>
<protein>
    <recommendedName>
        <fullName evidence="4 5">Large ribosomal subunit protein uL10</fullName>
    </recommendedName>
</protein>
<keyword evidence="2 5" id="KW-0689">Ribosomal protein</keyword>
<dbReference type="NCBIfam" id="NF000955">
    <property type="entry name" value="PRK00099.1-1"/>
    <property type="match status" value="1"/>
</dbReference>